<keyword evidence="4" id="KW-1185">Reference proteome</keyword>
<accession>A0AAJ4ZBC1</accession>
<dbReference type="InterPro" id="IPR010437">
    <property type="entry name" value="T3SS_SsaH/EsaH"/>
</dbReference>
<name>A0AAJ4ZBC1_PANPU</name>
<dbReference type="Pfam" id="PF06287">
    <property type="entry name" value="DUF1039"/>
    <property type="match status" value="1"/>
</dbReference>
<dbReference type="InterPro" id="IPR011990">
    <property type="entry name" value="TPR-like_helical_dom_sf"/>
</dbReference>
<organism evidence="3 5">
    <name type="scientific">Pandoraea pulmonicola</name>
    <dbReference type="NCBI Taxonomy" id="93221"/>
    <lineage>
        <taxon>Bacteria</taxon>
        <taxon>Pseudomonadati</taxon>
        <taxon>Pseudomonadota</taxon>
        <taxon>Betaproteobacteria</taxon>
        <taxon>Burkholderiales</taxon>
        <taxon>Burkholderiaceae</taxon>
        <taxon>Pandoraea</taxon>
    </lineage>
</organism>
<gene>
    <name evidence="3" type="ORF">NCTC13159_01669</name>
    <name evidence="2" type="ORF">RO07_12890</name>
</gene>
<evidence type="ECO:0000313" key="4">
    <source>
        <dbReference type="Proteomes" id="UP000035086"/>
    </source>
</evidence>
<dbReference type="Gene3D" id="1.25.40.10">
    <property type="entry name" value="Tetratricopeptide repeat domain"/>
    <property type="match status" value="1"/>
</dbReference>
<dbReference type="Proteomes" id="UP000035086">
    <property type="component" value="Chromosome"/>
</dbReference>
<protein>
    <submittedName>
        <fullName evidence="3">Type III secretion system protein, SsaH family</fullName>
    </submittedName>
</protein>
<dbReference type="RefSeq" id="WP_039408384.1">
    <property type="nucleotide sequence ID" value="NZ_CP010310.2"/>
</dbReference>
<reference evidence="3 5" key="3">
    <citation type="submission" date="2018-06" db="EMBL/GenBank/DDBJ databases">
        <authorList>
            <consortium name="Pathogen Informatics"/>
            <person name="Doyle S."/>
        </authorList>
    </citation>
    <scope>NUCLEOTIDE SEQUENCE [LARGE SCALE GENOMIC DNA]</scope>
    <source>
        <strain evidence="3 5">NCTC13159</strain>
    </source>
</reference>
<dbReference type="Proteomes" id="UP000254589">
    <property type="component" value="Unassembled WGS sequence"/>
</dbReference>
<reference evidence="2" key="2">
    <citation type="submission" date="2016-11" db="EMBL/GenBank/DDBJ databases">
        <title>Complete Genome Sequencing of Pandoraea pulmonicola DSM 16583.</title>
        <authorList>
            <person name="Chan K.-G."/>
        </authorList>
    </citation>
    <scope>NUCLEOTIDE SEQUENCE</scope>
    <source>
        <strain evidence="2">DSM 16583</strain>
    </source>
</reference>
<evidence type="ECO:0000313" key="2">
    <source>
        <dbReference type="EMBL" id="AJC21145.1"/>
    </source>
</evidence>
<evidence type="ECO:0000313" key="5">
    <source>
        <dbReference type="Proteomes" id="UP000254589"/>
    </source>
</evidence>
<dbReference type="EMBL" id="UGSJ01000001">
    <property type="protein sequence ID" value="SUA90189.1"/>
    <property type="molecule type" value="Genomic_DNA"/>
</dbReference>
<evidence type="ECO:0000313" key="3">
    <source>
        <dbReference type="EMBL" id="SUA90189.1"/>
    </source>
</evidence>
<proteinExistence type="predicted"/>
<evidence type="ECO:0000256" key="1">
    <source>
        <dbReference type="SAM" id="MobiDB-lite"/>
    </source>
</evidence>
<dbReference type="KEGG" id="ppul:RO07_12890"/>
<feature type="region of interest" description="Disordered" evidence="1">
    <location>
        <begin position="106"/>
        <end position="152"/>
    </location>
</feature>
<sequence length="152" mass="15233">MKTTPYAPLGTAEPRLDADTRQIVVELAFAGAQHGMHAEARTILGALPSLVTERDTRQWLHIALLIALGEVGAAQAYLARVDAADARGMPSTEILVQWLAAMAPVPTGGAAPSAGPPATSAAASAPSLASPSAGASALPRSLPSSSASATTS</sequence>
<dbReference type="EMBL" id="CP010310">
    <property type="protein sequence ID" value="AJC21145.1"/>
    <property type="molecule type" value="Genomic_DNA"/>
</dbReference>
<reference evidence="4" key="1">
    <citation type="submission" date="2014-12" db="EMBL/GenBank/DDBJ databases">
        <title>Complete Genome Sequencing of Pandoraea pulmonicola DSM 16583.</title>
        <authorList>
            <person name="Chan K.-G."/>
        </authorList>
    </citation>
    <scope>NUCLEOTIDE SEQUENCE [LARGE SCALE GENOMIC DNA]</scope>
    <source>
        <strain evidence="4">DSM 16583</strain>
    </source>
</reference>
<dbReference type="AlphaFoldDB" id="A0AAJ4ZBC1"/>